<evidence type="ECO:0000256" key="3">
    <source>
        <dbReference type="SAM" id="Coils"/>
    </source>
</evidence>
<dbReference type="Pfam" id="PF09738">
    <property type="entry name" value="LRRFIP"/>
    <property type="match status" value="1"/>
</dbReference>
<evidence type="ECO:0000256" key="2">
    <source>
        <dbReference type="ARBA" id="ARBA00023054"/>
    </source>
</evidence>
<feature type="compositionally biased region" description="Acidic residues" evidence="4">
    <location>
        <begin position="601"/>
        <end position="618"/>
    </location>
</feature>
<evidence type="ECO:0000313" key="5">
    <source>
        <dbReference type="Proteomes" id="UP000504630"/>
    </source>
</evidence>
<dbReference type="CTD" id="100321881"/>
<dbReference type="Proteomes" id="UP000504630">
    <property type="component" value="Unplaced"/>
</dbReference>
<organism evidence="5 6">
    <name type="scientific">Cottoperca gobio</name>
    <name type="common">Frogmouth</name>
    <name type="synonym">Aphritis gobio</name>
    <dbReference type="NCBI Taxonomy" id="56716"/>
    <lineage>
        <taxon>Eukaryota</taxon>
        <taxon>Metazoa</taxon>
        <taxon>Chordata</taxon>
        <taxon>Craniata</taxon>
        <taxon>Vertebrata</taxon>
        <taxon>Euteleostomi</taxon>
        <taxon>Actinopterygii</taxon>
        <taxon>Neopterygii</taxon>
        <taxon>Teleostei</taxon>
        <taxon>Neoteleostei</taxon>
        <taxon>Acanthomorphata</taxon>
        <taxon>Eupercaria</taxon>
        <taxon>Perciformes</taxon>
        <taxon>Notothenioidei</taxon>
        <taxon>Bovichtidae</taxon>
        <taxon>Cottoperca</taxon>
    </lineage>
</organism>
<dbReference type="InParanoid" id="A0A6J2PCE3"/>
<dbReference type="OrthoDB" id="10028421at2759"/>
<dbReference type="PANTHER" id="PTHR19212:SF5">
    <property type="entry name" value="LEUCINE-RICH REPEAT FLIGHTLESS-INTERACTING PROTEIN 1"/>
    <property type="match status" value="1"/>
</dbReference>
<feature type="region of interest" description="Disordered" evidence="4">
    <location>
        <begin position="783"/>
        <end position="817"/>
    </location>
</feature>
<comment type="similarity">
    <text evidence="1">Belongs to the LRRFIP family.</text>
</comment>
<protein>
    <submittedName>
        <fullName evidence="6">Leucine-rich repeat flightless-interacting protein 1 isoform X1</fullName>
    </submittedName>
</protein>
<feature type="compositionally biased region" description="Polar residues" evidence="4">
    <location>
        <begin position="438"/>
        <end position="451"/>
    </location>
</feature>
<dbReference type="AlphaFoldDB" id="A0A6J2PCE3"/>
<dbReference type="RefSeq" id="XP_029282951.1">
    <property type="nucleotide sequence ID" value="XM_029427091.1"/>
</dbReference>
<feature type="compositionally biased region" description="Basic and acidic residues" evidence="4">
    <location>
        <begin position="801"/>
        <end position="810"/>
    </location>
</feature>
<dbReference type="GO" id="GO:0000978">
    <property type="term" value="F:RNA polymerase II cis-regulatory region sequence-specific DNA binding"/>
    <property type="evidence" value="ECO:0007669"/>
    <property type="project" value="TreeGrafter"/>
</dbReference>
<feature type="region of interest" description="Disordered" evidence="4">
    <location>
        <begin position="843"/>
        <end position="900"/>
    </location>
</feature>
<keyword evidence="2 3" id="KW-0175">Coiled coil</keyword>
<feature type="region of interest" description="Disordered" evidence="4">
    <location>
        <begin position="694"/>
        <end position="714"/>
    </location>
</feature>
<reference evidence="6" key="1">
    <citation type="submission" date="2025-08" db="UniProtKB">
        <authorList>
            <consortium name="RefSeq"/>
        </authorList>
    </citation>
    <scope>IDENTIFICATION</scope>
</reference>
<dbReference type="KEGG" id="cgob:115005333"/>
<feature type="region of interest" description="Disordered" evidence="4">
    <location>
        <begin position="648"/>
        <end position="680"/>
    </location>
</feature>
<feature type="region of interest" description="Disordered" evidence="4">
    <location>
        <begin position="346"/>
        <end position="384"/>
    </location>
</feature>
<feature type="compositionally biased region" description="Basic and acidic residues" evidence="4">
    <location>
        <begin position="654"/>
        <end position="666"/>
    </location>
</feature>
<feature type="compositionally biased region" description="Basic and acidic residues" evidence="4">
    <location>
        <begin position="415"/>
        <end position="431"/>
    </location>
</feature>
<feature type="region of interest" description="Disordered" evidence="4">
    <location>
        <begin position="593"/>
        <end position="619"/>
    </location>
</feature>
<keyword evidence="5" id="KW-1185">Reference proteome</keyword>
<evidence type="ECO:0000256" key="4">
    <source>
        <dbReference type="SAM" id="MobiDB-lite"/>
    </source>
</evidence>
<feature type="compositionally biased region" description="Basic and acidic residues" evidence="4">
    <location>
        <begin position="975"/>
        <end position="990"/>
    </location>
</feature>
<feature type="compositionally biased region" description="Basic and acidic residues" evidence="4">
    <location>
        <begin position="132"/>
        <end position="147"/>
    </location>
</feature>
<feature type="region of interest" description="Disordered" evidence="4">
    <location>
        <begin position="106"/>
        <end position="147"/>
    </location>
</feature>
<name>A0A6J2PCE3_COTGO</name>
<dbReference type="GO" id="GO:0000981">
    <property type="term" value="F:DNA-binding transcription factor activity, RNA polymerase II-specific"/>
    <property type="evidence" value="ECO:0007669"/>
    <property type="project" value="TreeGrafter"/>
</dbReference>
<feature type="region of interest" description="Disordered" evidence="4">
    <location>
        <begin position="1"/>
        <end position="20"/>
    </location>
</feature>
<dbReference type="GeneID" id="115005333"/>
<dbReference type="Gene3D" id="1.20.5.4090">
    <property type="match status" value="1"/>
</dbReference>
<gene>
    <name evidence="6" type="primary">lrrfip1b</name>
</gene>
<evidence type="ECO:0000256" key="1">
    <source>
        <dbReference type="ARBA" id="ARBA00008275"/>
    </source>
</evidence>
<sequence>MGTQAPGRKRIPNREKLTAEDDALNQIAREAEARLAAKRAARAEAREIRMKELERQQKETVSNHRFVKVLNHKRRISVMVRIISGGTLNSGWWELFFCSSHEDSERYSRPSRRHASMSDDEEKMSVGSRGSLRVEERPDRDFLDKGSRTASTLSAATLASLGGTLSRRGSCDTSFSVETEASIRDMRDSLAESEEKYRKAMVSNAQLHNEKSTVMYQVETLKEELSDMEELLWESRRHCEDRTKEFERERQAHSVLQFLFRDMEGTVRRSEELLTEVSELRVRSSSYCQEVSDLQEVLQWKEKKMAALERQIEIADIVQIERDRLRDDVVRLRDLLKKHGVVVSPELSTNGETGQDDDVSAESASRLAQEPSHGGRESMLGKVGEPAETSKLLQDAVNLLNATSTGEQTTPVKGFDTRAKDKAGGDKDARKLPRSKGSETSQIRQDGNSLLRNKGMKKQPGTCEPKTAVARFVDSEAFKGRTKPLNQDVLVTEMERSFDDQICKKKGTQVSVSWPSLTAAHEKQKQHVTGNQSSDRDCAQNPLSAVDPIFQNPEKDGNTCRDVSGSGGEVVAVSAALGGKEYKINEFCTPTSADNLKENEAEIGGDECDGQRSEDEDSSILTDLVENETFVPMGQTSQGLVHQRQVLGNLGSPRNKEKALKNEGDLRFSGVSEGPSETGPSDLDAFLTAEEATVGGTSGTPERPENWGVYEPVQSQGKTSSVEMWKDWILLENTIHSMLRGFVEENQGFAAEISRIFPEVPESLERWISEFQETLKIVAENVSDQRDSVEEPTGQVTGIKDSPERSKNPDDPESENLARINDCSVSGMLAGPPHTYHVSVDSRKVHEDAQDPPAMADQESPQNPLDLPSICTFNVESSPEETRDSVDAEEEKRSRRHPAATSWSEEFVFVELYFAEPVVEEIVETQLKKPRTFPTNSSFRRLIEITAEEIKAMALPELVFMSLREGIAEDLRVHETTHAEDRELSDRDTDSCEEVDEEAGRDGGCGSVGTPAEEISTFCSPTLKTSVDPRLMTY</sequence>
<feature type="compositionally biased region" description="Polar residues" evidence="4">
    <location>
        <begin position="402"/>
        <end position="411"/>
    </location>
</feature>
<feature type="region of interest" description="Disordered" evidence="4">
    <location>
        <begin position="402"/>
        <end position="466"/>
    </location>
</feature>
<proteinExistence type="inferred from homology"/>
<feature type="coiled-coil region" evidence="3">
    <location>
        <begin position="190"/>
        <end position="238"/>
    </location>
</feature>
<feature type="region of interest" description="Disordered" evidence="4">
    <location>
        <begin position="975"/>
        <end position="1012"/>
    </location>
</feature>
<feature type="compositionally biased region" description="Basic and acidic residues" evidence="4">
    <location>
        <begin position="880"/>
        <end position="893"/>
    </location>
</feature>
<evidence type="ECO:0000313" key="6">
    <source>
        <dbReference type="RefSeq" id="XP_029282951.1"/>
    </source>
</evidence>
<dbReference type="InterPro" id="IPR019139">
    <property type="entry name" value="LRRFIP1/2"/>
</dbReference>
<feature type="region of interest" description="Disordered" evidence="4">
    <location>
        <begin position="516"/>
        <end position="565"/>
    </location>
</feature>
<dbReference type="PANTHER" id="PTHR19212">
    <property type="entry name" value="LEUCINE RICH REPEAT IN FLII INTERACTING PROTEIN"/>
    <property type="match status" value="1"/>
</dbReference>
<accession>A0A6J2PCE3</accession>